<proteinExistence type="predicted"/>
<evidence type="ECO:0000313" key="1">
    <source>
        <dbReference type="EMBL" id="GAA3572978.1"/>
    </source>
</evidence>
<keyword evidence="2" id="KW-1185">Reference proteome</keyword>
<protein>
    <submittedName>
        <fullName evidence="1">Uncharacterized protein</fullName>
    </submittedName>
</protein>
<sequence length="76" mass="8139">MLVMFTAAALAHGTRVAAFADDVARARHWPVDPHDALLKTALRQLALLLAVPSSKDDFADALRRESSTGQCAKPLA</sequence>
<dbReference type="Proteomes" id="UP001500689">
    <property type="component" value="Unassembled WGS sequence"/>
</dbReference>
<dbReference type="EMBL" id="BAAAZN010000018">
    <property type="protein sequence ID" value="GAA3572978.1"/>
    <property type="molecule type" value="Genomic_DNA"/>
</dbReference>
<accession>A0ABP6XVH7</accession>
<comment type="caution">
    <text evidence="1">The sequence shown here is derived from an EMBL/GenBank/DDBJ whole genome shotgun (WGS) entry which is preliminary data.</text>
</comment>
<organism evidence="1 2">
    <name type="scientific">Amycolatopsis ultiminotia</name>
    <dbReference type="NCBI Taxonomy" id="543629"/>
    <lineage>
        <taxon>Bacteria</taxon>
        <taxon>Bacillati</taxon>
        <taxon>Actinomycetota</taxon>
        <taxon>Actinomycetes</taxon>
        <taxon>Pseudonocardiales</taxon>
        <taxon>Pseudonocardiaceae</taxon>
        <taxon>Amycolatopsis</taxon>
    </lineage>
</organism>
<evidence type="ECO:0000313" key="2">
    <source>
        <dbReference type="Proteomes" id="UP001500689"/>
    </source>
</evidence>
<reference evidence="2" key="1">
    <citation type="journal article" date="2019" name="Int. J. Syst. Evol. Microbiol.">
        <title>The Global Catalogue of Microorganisms (GCM) 10K type strain sequencing project: providing services to taxonomists for standard genome sequencing and annotation.</title>
        <authorList>
            <consortium name="The Broad Institute Genomics Platform"/>
            <consortium name="The Broad Institute Genome Sequencing Center for Infectious Disease"/>
            <person name="Wu L."/>
            <person name="Ma J."/>
        </authorList>
    </citation>
    <scope>NUCLEOTIDE SEQUENCE [LARGE SCALE GENOMIC DNA]</scope>
    <source>
        <strain evidence="2">JCM 16898</strain>
    </source>
</reference>
<name>A0ABP6XVH7_9PSEU</name>
<gene>
    <name evidence="1" type="ORF">GCM10022222_66540</name>
</gene>
<dbReference type="RefSeq" id="WP_344867033.1">
    <property type="nucleotide sequence ID" value="NZ_BAAAZN010000018.1"/>
</dbReference>